<feature type="chain" id="PRO_5047115186" description="Lipoprotein" evidence="1">
    <location>
        <begin position="21"/>
        <end position="125"/>
    </location>
</feature>
<proteinExistence type="predicted"/>
<feature type="signal peptide" evidence="1">
    <location>
        <begin position="1"/>
        <end position="20"/>
    </location>
</feature>
<accession>A0ABY4S8Z1</accession>
<evidence type="ECO:0008006" key="4">
    <source>
        <dbReference type="Google" id="ProtNLM"/>
    </source>
</evidence>
<keyword evidence="3" id="KW-1185">Reference proteome</keyword>
<reference evidence="2" key="1">
    <citation type="submission" date="2022-05" db="EMBL/GenBank/DDBJ databases">
        <title>An RpoN-dependent PEP-CTERM gene is involved in floc formation of an Aquincola tertiaricarbonis strain.</title>
        <authorList>
            <person name="Qiu D."/>
            <person name="Xia M."/>
        </authorList>
    </citation>
    <scope>NUCLEOTIDE SEQUENCE</scope>
    <source>
        <strain evidence="2">RN12</strain>
    </source>
</reference>
<dbReference type="Proteomes" id="UP001056201">
    <property type="component" value="Chromosome 2"/>
</dbReference>
<gene>
    <name evidence="2" type="ORF">MW290_25535</name>
</gene>
<evidence type="ECO:0000313" key="2">
    <source>
        <dbReference type="EMBL" id="URI08934.1"/>
    </source>
</evidence>
<dbReference type="PROSITE" id="PS51257">
    <property type="entry name" value="PROKAR_LIPOPROTEIN"/>
    <property type="match status" value="1"/>
</dbReference>
<evidence type="ECO:0000256" key="1">
    <source>
        <dbReference type="SAM" id="SignalP"/>
    </source>
</evidence>
<evidence type="ECO:0000313" key="3">
    <source>
        <dbReference type="Proteomes" id="UP001056201"/>
    </source>
</evidence>
<dbReference type="EMBL" id="CP097636">
    <property type="protein sequence ID" value="URI08934.1"/>
    <property type="molecule type" value="Genomic_DNA"/>
</dbReference>
<keyword evidence="1" id="KW-0732">Signal</keyword>
<organism evidence="2 3">
    <name type="scientific">Aquincola tertiaricarbonis</name>
    <dbReference type="NCBI Taxonomy" id="391953"/>
    <lineage>
        <taxon>Bacteria</taxon>
        <taxon>Pseudomonadati</taxon>
        <taxon>Pseudomonadota</taxon>
        <taxon>Betaproteobacteria</taxon>
        <taxon>Burkholderiales</taxon>
        <taxon>Sphaerotilaceae</taxon>
        <taxon>Aquincola</taxon>
    </lineage>
</organism>
<name>A0ABY4S8Z1_AQUTE</name>
<sequence length="125" mass="13070">MRIQSVLLRALVVAAAVASAGCAEHNFVPGSPMARLMGYHRTYEQIAADDCSRQFKLEGAAHAQCVSSLSASRRQSDAAYMQAVGALAGAASAGRESRRSYVLDGRPVNCTTVATTPGVATTSCY</sequence>
<protein>
    <recommendedName>
        <fullName evidence="4">Lipoprotein</fullName>
    </recommendedName>
</protein>
<dbReference type="RefSeq" id="WP_250197152.1">
    <property type="nucleotide sequence ID" value="NZ_CP097636.1"/>
</dbReference>